<keyword evidence="2" id="KW-1185">Reference proteome</keyword>
<organism evidence="1 2">
    <name type="scientific">Allacma fusca</name>
    <dbReference type="NCBI Taxonomy" id="39272"/>
    <lineage>
        <taxon>Eukaryota</taxon>
        <taxon>Metazoa</taxon>
        <taxon>Ecdysozoa</taxon>
        <taxon>Arthropoda</taxon>
        <taxon>Hexapoda</taxon>
        <taxon>Collembola</taxon>
        <taxon>Symphypleona</taxon>
        <taxon>Sminthuridae</taxon>
        <taxon>Allacma</taxon>
    </lineage>
</organism>
<evidence type="ECO:0000313" key="2">
    <source>
        <dbReference type="Proteomes" id="UP000708208"/>
    </source>
</evidence>
<evidence type="ECO:0000313" key="1">
    <source>
        <dbReference type="EMBL" id="CAG7734607.1"/>
    </source>
</evidence>
<feature type="non-terminal residue" evidence="1">
    <location>
        <position position="1"/>
    </location>
</feature>
<dbReference type="Proteomes" id="UP000708208">
    <property type="component" value="Unassembled WGS sequence"/>
</dbReference>
<dbReference type="EMBL" id="CAJVCH010272824">
    <property type="protein sequence ID" value="CAG7734607.1"/>
    <property type="molecule type" value="Genomic_DNA"/>
</dbReference>
<protein>
    <submittedName>
        <fullName evidence="1">Uncharacterized protein</fullName>
    </submittedName>
</protein>
<accession>A0A8J2KBE5</accession>
<dbReference type="AlphaFoldDB" id="A0A8J2KBE5"/>
<comment type="caution">
    <text evidence="1">The sequence shown here is derived from an EMBL/GenBank/DDBJ whole genome shotgun (WGS) entry which is preliminary data.</text>
</comment>
<gene>
    <name evidence="1" type="ORF">AFUS01_LOCUS22989</name>
</gene>
<proteinExistence type="predicted"/>
<name>A0A8J2KBE5_9HEXA</name>
<reference evidence="1" key="1">
    <citation type="submission" date="2021-06" db="EMBL/GenBank/DDBJ databases">
        <authorList>
            <person name="Hodson N. C."/>
            <person name="Mongue J. A."/>
            <person name="Jaron S. K."/>
        </authorList>
    </citation>
    <scope>NUCLEOTIDE SEQUENCE</scope>
</reference>
<sequence>MFIEVPAISSPKIRFTRLVSTELVGRESLKYLYSSDKLSKEMMELYVDTCLVECLDYFENRCQSVRVQYDFKNGRTTCILYQNGGMFPFDDDATSVEVYIRNSQGKFTSFAQEDLDQVSFFGPGDFMSCFRSKSPLSFNNLQGINSEAGTFLEPAENVSTRLAYARTSYVRTIPKELTDRQRSLKDTLFETLGEQLLDVADELVPMNKINNTIGRRSSVVKIWQSSNLENIFQEIGLLPYDRKPSPFRVIRGSSNPTDSGELSSFGAGQSGLMLVLEKLQRNETEFSSLAAQSIYGHSGHLREFTHSIRFQFSSFERLEQPTDTFIFAIEKKVKKTTCKRGDKCPSSKKIRNLDAYKKKAICTRNFMEDVDTFCITEECPGTTVSTVTGEFIQHKFPISGYLEPFSRIGSIEREVNWYIVIFDRLFESVDRQNLTQYTAHVLDDMNY</sequence>